<dbReference type="PANTHER" id="PTHR45947:SF3">
    <property type="entry name" value="SULFOQUINOVOSYL TRANSFERASE SQD2"/>
    <property type="match status" value="1"/>
</dbReference>
<evidence type="ECO:0000313" key="3">
    <source>
        <dbReference type="Proteomes" id="UP000715781"/>
    </source>
</evidence>
<dbReference type="InterPro" id="IPR050194">
    <property type="entry name" value="Glycosyltransferase_grp1"/>
</dbReference>
<dbReference type="Pfam" id="PF00534">
    <property type="entry name" value="Glycos_transf_1"/>
    <property type="match status" value="1"/>
</dbReference>
<dbReference type="AlphaFoldDB" id="A0A951PYB7"/>
<reference evidence="2" key="1">
    <citation type="submission" date="2021-05" db="EMBL/GenBank/DDBJ databases">
        <authorList>
            <person name="Pietrasiak N."/>
            <person name="Ward R."/>
            <person name="Stajich J.E."/>
            <person name="Kurbessoian T."/>
        </authorList>
    </citation>
    <scope>NUCLEOTIDE SEQUENCE</scope>
    <source>
        <strain evidence="2">JT2-VF2</strain>
    </source>
</reference>
<dbReference type="EMBL" id="JAHHHN010000004">
    <property type="protein sequence ID" value="MBW4561261.1"/>
    <property type="molecule type" value="Genomic_DNA"/>
</dbReference>
<dbReference type="InterPro" id="IPR001296">
    <property type="entry name" value="Glyco_trans_1"/>
</dbReference>
<dbReference type="PANTHER" id="PTHR45947">
    <property type="entry name" value="SULFOQUINOVOSYL TRANSFERASE SQD2"/>
    <property type="match status" value="1"/>
</dbReference>
<protein>
    <submittedName>
        <fullName evidence="2">Glycosyltransferase family 4 protein</fullName>
    </submittedName>
</protein>
<feature type="domain" description="Glycosyl transferase family 1" evidence="1">
    <location>
        <begin position="236"/>
        <end position="393"/>
    </location>
</feature>
<gene>
    <name evidence="2" type="ORF">KME32_08890</name>
</gene>
<proteinExistence type="predicted"/>
<dbReference type="SUPFAM" id="SSF53756">
    <property type="entry name" value="UDP-Glycosyltransferase/glycogen phosphorylase"/>
    <property type="match status" value="1"/>
</dbReference>
<organism evidence="2 3">
    <name type="scientific">Mojavia pulchra JT2-VF2</name>
    <dbReference type="NCBI Taxonomy" id="287848"/>
    <lineage>
        <taxon>Bacteria</taxon>
        <taxon>Bacillati</taxon>
        <taxon>Cyanobacteriota</taxon>
        <taxon>Cyanophyceae</taxon>
        <taxon>Nostocales</taxon>
        <taxon>Nostocaceae</taxon>
    </lineage>
</organism>
<dbReference type="Gene3D" id="3.40.50.2000">
    <property type="entry name" value="Glycogen Phosphorylase B"/>
    <property type="match status" value="2"/>
</dbReference>
<comment type="caution">
    <text evidence="2">The sequence shown here is derived from an EMBL/GenBank/DDBJ whole genome shotgun (WGS) entry which is preliminary data.</text>
</comment>
<evidence type="ECO:0000313" key="2">
    <source>
        <dbReference type="EMBL" id="MBW4561261.1"/>
    </source>
</evidence>
<name>A0A951PYB7_9NOST</name>
<sequence length="416" mass="47232">MSNPSISLVHQINPSNAQYAALAFAEANLLKQVITPVAYDPKAPVWRYLNLLPKKLRSSISNELSRRTWISADDMAIQTYPWQEIMRIFLSRTRLAPRLGFSYTDLVNWVYVCLDRQVAKHHLQGLDAIYSYEDLAATTFEKAKQQGILCLYDLPIPFYRMTCNIMRQEAESFPKLAPGLEAVNEPAWKIERKEQEVQLADHIFVASSVTKQSLLEIGVESEKISVIPFGAPVEYFQPQPKTDDCFRALFVGRVSPRKGVHYLLQAWQDLKLPDAELLLVGTSLFPAGWLEQYKDIYRHVSSVPHLLLNQYYSSASVFVFPSLVEGFGLVLLEAMACGIPVITTPNTAGPDIITNGVEGFIIPIRDVEALKEKLEWCYSHPQELAEMGRAARRKAEQLNWALYRQKLASRVRELLS</sequence>
<dbReference type="CDD" id="cd03801">
    <property type="entry name" value="GT4_PimA-like"/>
    <property type="match status" value="1"/>
</dbReference>
<dbReference type="Proteomes" id="UP000715781">
    <property type="component" value="Unassembled WGS sequence"/>
</dbReference>
<dbReference type="GO" id="GO:0016757">
    <property type="term" value="F:glycosyltransferase activity"/>
    <property type="evidence" value="ECO:0007669"/>
    <property type="project" value="InterPro"/>
</dbReference>
<reference evidence="2" key="2">
    <citation type="journal article" date="2022" name="Microbiol. Resour. Announc.">
        <title>Metagenome Sequencing to Explore Phylogenomics of Terrestrial Cyanobacteria.</title>
        <authorList>
            <person name="Ward R.D."/>
            <person name="Stajich J.E."/>
            <person name="Johansen J.R."/>
            <person name="Huntemann M."/>
            <person name="Clum A."/>
            <person name="Foster B."/>
            <person name="Foster B."/>
            <person name="Roux S."/>
            <person name="Palaniappan K."/>
            <person name="Varghese N."/>
            <person name="Mukherjee S."/>
            <person name="Reddy T.B.K."/>
            <person name="Daum C."/>
            <person name="Copeland A."/>
            <person name="Chen I.A."/>
            <person name="Ivanova N.N."/>
            <person name="Kyrpides N.C."/>
            <person name="Shapiro N."/>
            <person name="Eloe-Fadrosh E.A."/>
            <person name="Pietrasiak N."/>
        </authorList>
    </citation>
    <scope>NUCLEOTIDE SEQUENCE</scope>
    <source>
        <strain evidence="2">JT2-VF2</strain>
    </source>
</reference>
<accession>A0A951PYB7</accession>
<evidence type="ECO:0000259" key="1">
    <source>
        <dbReference type="Pfam" id="PF00534"/>
    </source>
</evidence>